<evidence type="ECO:0000256" key="4">
    <source>
        <dbReference type="ARBA" id="ARBA00022679"/>
    </source>
</evidence>
<dbReference type="EMBL" id="JAUCMV010000001">
    <property type="protein sequence ID" value="KAK0424929.1"/>
    <property type="molecule type" value="Genomic_DNA"/>
</dbReference>
<dbReference type="PANTHER" id="PTHR23079">
    <property type="entry name" value="RNA-DEPENDENT RNA POLYMERASE"/>
    <property type="match status" value="1"/>
</dbReference>
<feature type="region of interest" description="Disordered" evidence="9">
    <location>
        <begin position="960"/>
        <end position="979"/>
    </location>
</feature>
<dbReference type="InterPro" id="IPR057493">
    <property type="entry name" value="PH_RdRP-assoc"/>
</dbReference>
<feature type="domain" description="RDRP core" evidence="10">
    <location>
        <begin position="482"/>
        <end position="1082"/>
    </location>
</feature>
<feature type="compositionally biased region" description="Basic and acidic residues" evidence="9">
    <location>
        <begin position="970"/>
        <end position="979"/>
    </location>
</feature>
<dbReference type="InterPro" id="IPR058752">
    <property type="entry name" value="RDRP_C_head"/>
</dbReference>
<organism evidence="15 16">
    <name type="scientific">Steinernema hermaphroditum</name>
    <dbReference type="NCBI Taxonomy" id="289476"/>
    <lineage>
        <taxon>Eukaryota</taxon>
        <taxon>Metazoa</taxon>
        <taxon>Ecdysozoa</taxon>
        <taxon>Nematoda</taxon>
        <taxon>Chromadorea</taxon>
        <taxon>Rhabditida</taxon>
        <taxon>Tylenchina</taxon>
        <taxon>Panagrolaimomorpha</taxon>
        <taxon>Strongyloidoidea</taxon>
        <taxon>Steinernematidae</taxon>
        <taxon>Steinernema</taxon>
    </lineage>
</organism>
<comment type="catalytic activity">
    <reaction evidence="8">
        <text>RNA(n) + a ribonucleoside 5'-triphosphate = RNA(n+1) + diphosphate</text>
        <dbReference type="Rhea" id="RHEA:21248"/>
        <dbReference type="Rhea" id="RHEA-COMP:14527"/>
        <dbReference type="Rhea" id="RHEA-COMP:17342"/>
        <dbReference type="ChEBI" id="CHEBI:33019"/>
        <dbReference type="ChEBI" id="CHEBI:61557"/>
        <dbReference type="ChEBI" id="CHEBI:140395"/>
        <dbReference type="EC" id="2.7.7.48"/>
    </reaction>
</comment>
<evidence type="ECO:0000256" key="6">
    <source>
        <dbReference type="ARBA" id="ARBA00022884"/>
    </source>
</evidence>
<evidence type="ECO:0000256" key="1">
    <source>
        <dbReference type="ARBA" id="ARBA00005762"/>
    </source>
</evidence>
<dbReference type="EC" id="2.7.7.48" evidence="2"/>
<keyword evidence="7" id="KW-0943">RNA-mediated gene silencing</keyword>
<evidence type="ECO:0000259" key="14">
    <source>
        <dbReference type="Pfam" id="PF26253"/>
    </source>
</evidence>
<sequence length="1607" mass="186739">MPSISANQHKAAKSFHLYIRNRPSPATTPAEPSMDHAEEQLSDNVVHIVVEAEMGARNTLKLDGAKFRREVADQLKSAPRFLRSTSGPPQMVTDPKSLAADQPPFVQYEVKVESENWREAFFFLCHNFLKLSKQYRDRNAAWSLLKIGNRSLLKREFQPADCFIPLESVSFGNMPRPFIFTEHYNYDEGQSDLSILRDYYHKLDSVLPHSSGLTMDFHHDQGDFFVKFGVREDDRSSRDGNIRIRRIIVDFERFDDDHVYEVRLHLLLNNPVEVRRSTKRVKDGKEYFQYDSNGERYLTWKKNRTVQDHIAECLNFRLHFKSIKRDVFYNILSRLRHRCNVVLEFAAVEVAAWKCHVPRPLDPRSDHDTKKLLEEVNCFSLNYLIEALCSRGAIVNDHFLASEETRDRFVQTLLDAFRESRFITLATIERMLNTIDENLEIRDIVKLFQSCHEQERRRSKELEATEERQKTEGFLRVRKVVITPTRILFVVPEMMMGNKFLREFDPTGEHTLRVQFRDDSGRTMTMTQVGDYLIEHMIRKSYNGIIVAGREFKWIGASNSQMRDHGCYFIDTTEKDMRDMMKENVGNFDDSNDPIKSMARFGQRFTQARAVEFGLTRNDYHITADITGGLDPNNEPYTFSDGVGSISVRYAKHIAEQLKLHDFIPSVYQIRFRGMKGIVTLNPNIDHFRDYARKYGINERRKYRQYDIELSFRDSQNKFHSREDNDIDIVKYSTPTPMQLNRPMINIMDQVTAMQNEATHKRLVARVHQLLDLQLNGLGKCLTDEHRAREKLSEMPRRIDIQKLSTEKGFYLTEEPFFRSLLQCNVQYAMRRLRSKNQVAIPFSHGRMMFGVIDETGGLQYGQIFCQITNNLFLKTPGVTAAKTILKGPVLMTKNPQNVAGDMRMFQAVDIPELHHLVDVVVFPRYGPRPHPDQMAGSDLDGDEYALMWDPELFFDRNEDPIDFPKPPKQKPDPKKSPSEHVIEHIIKYIKLDSIGTISYAFLVNSDLYGIDSEVCLSIARKHSMAVDFPKNGTPPDKLTTRADEKLGIPAEKPDRYPDFMEKKDREPEYVSANLNGQLYRRSKEVESILLYTMDHQESRAPEVDPEFEVSGWRKYEAEAHLAMRAYNASMRAILDNYGVKDEAQLFTGAISNARNRLSDRDNDDMSMFNTNYAIEQRVSAVFQKAREDFFEACGGYQQLTVVEANHRRTTPKLNEQDTERRVCKEVTLQMKQRASAYYQVCYGSQRSKDARRILSFPWVAFDVLAEVKKENYYRNLQGGVDLRMGTPLLMRLDKYVQDYAKIFQDDYKLFLEDLAEDETLLRYCTVYQGLSETFFLLDKFGHEQKIFGDLLCPEYLFYLLILFAVSGNRPFFEKIPLEVDVHSMGQCDLHQRIGGLGRLLMDFFEYLSTRAFREKQMVPFEELGVEKALQRELLPPLVRAASHTFYRITFSGMFFALPQLRIEEPSTEKTMFNEGVRLYELDPFVIEVPPDTKNPEVMEAMRENMQKKTGLHHLVLRVTRVDRLTRNVRVLISGVGTLEARDNLRELVSIKPNMRTGCSIVSKAALMADMVYSKIMGRPNSGESVANYFRDAEHLNRIRFKVNKTS</sequence>
<comment type="caution">
    <text evidence="15">The sequence shown here is derived from an EMBL/GenBank/DDBJ whole genome shotgun (WGS) entry which is preliminary data.</text>
</comment>
<proteinExistence type="inferred from homology"/>
<feature type="domain" description="PH-like" evidence="13">
    <location>
        <begin position="158"/>
        <end position="349"/>
    </location>
</feature>
<evidence type="ECO:0000256" key="2">
    <source>
        <dbReference type="ARBA" id="ARBA00012494"/>
    </source>
</evidence>
<comment type="similarity">
    <text evidence="1">Belongs to the RdRP family.</text>
</comment>
<name>A0AA39IKW6_9BILA</name>
<evidence type="ECO:0000256" key="7">
    <source>
        <dbReference type="ARBA" id="ARBA00023158"/>
    </source>
</evidence>
<keyword evidence="6" id="KW-0694">RNA-binding</keyword>
<dbReference type="Pfam" id="PF24642">
    <property type="entry name" value="DUF7636"/>
    <property type="match status" value="1"/>
</dbReference>
<evidence type="ECO:0000256" key="8">
    <source>
        <dbReference type="ARBA" id="ARBA00048744"/>
    </source>
</evidence>
<evidence type="ECO:0000259" key="13">
    <source>
        <dbReference type="Pfam" id="PF25359"/>
    </source>
</evidence>
<reference evidence="15" key="1">
    <citation type="submission" date="2023-06" db="EMBL/GenBank/DDBJ databases">
        <title>Genomic analysis of the entomopathogenic nematode Steinernema hermaphroditum.</title>
        <authorList>
            <person name="Schwarz E.M."/>
            <person name="Heppert J.K."/>
            <person name="Baniya A."/>
            <person name="Schwartz H.T."/>
            <person name="Tan C.-H."/>
            <person name="Antoshechkin I."/>
            <person name="Sternberg P.W."/>
            <person name="Goodrich-Blair H."/>
            <person name="Dillman A.R."/>
        </authorList>
    </citation>
    <scope>NUCLEOTIDE SEQUENCE</scope>
    <source>
        <strain evidence="15">PS9179</strain>
        <tissue evidence="15">Whole animal</tissue>
    </source>
</reference>
<dbReference type="InterPro" id="IPR056654">
    <property type="entry name" value="DUF7752"/>
</dbReference>
<keyword evidence="3" id="KW-0696">RNA-directed RNA polymerase</keyword>
<accession>A0AA39IKW6</accession>
<dbReference type="InterPro" id="IPR007855">
    <property type="entry name" value="RDRP"/>
</dbReference>
<evidence type="ECO:0000256" key="3">
    <source>
        <dbReference type="ARBA" id="ARBA00022484"/>
    </source>
</evidence>
<evidence type="ECO:0000259" key="12">
    <source>
        <dbReference type="Pfam" id="PF24934"/>
    </source>
</evidence>
<feature type="domain" description="RDRP C-terminal head" evidence="14">
    <location>
        <begin position="1105"/>
        <end position="1276"/>
    </location>
</feature>
<evidence type="ECO:0000259" key="11">
    <source>
        <dbReference type="Pfam" id="PF24642"/>
    </source>
</evidence>
<dbReference type="GO" id="GO:0003968">
    <property type="term" value="F:RNA-directed RNA polymerase activity"/>
    <property type="evidence" value="ECO:0007669"/>
    <property type="project" value="UniProtKB-KW"/>
</dbReference>
<evidence type="ECO:0000256" key="9">
    <source>
        <dbReference type="SAM" id="MobiDB-lite"/>
    </source>
</evidence>
<dbReference type="GO" id="GO:0031380">
    <property type="term" value="C:nuclear RNA-directed RNA polymerase complex"/>
    <property type="evidence" value="ECO:0007669"/>
    <property type="project" value="TreeGrafter"/>
</dbReference>
<dbReference type="PANTHER" id="PTHR23079:SF57">
    <property type="entry name" value="RNA-DIRECTED RNA POLYMERASE"/>
    <property type="match status" value="1"/>
</dbReference>
<dbReference type="InterPro" id="IPR057596">
    <property type="entry name" value="RDRP_core"/>
</dbReference>
<evidence type="ECO:0000313" key="15">
    <source>
        <dbReference type="EMBL" id="KAK0424929.1"/>
    </source>
</evidence>
<feature type="domain" description="DUF7636" evidence="11">
    <location>
        <begin position="1479"/>
        <end position="1578"/>
    </location>
</feature>
<dbReference type="Pfam" id="PF26253">
    <property type="entry name" value="RdRP_head"/>
    <property type="match status" value="1"/>
</dbReference>
<evidence type="ECO:0000259" key="10">
    <source>
        <dbReference type="Pfam" id="PF05183"/>
    </source>
</evidence>
<keyword evidence="16" id="KW-1185">Reference proteome</keyword>
<dbReference type="GO" id="GO:0003723">
    <property type="term" value="F:RNA binding"/>
    <property type="evidence" value="ECO:0007669"/>
    <property type="project" value="UniProtKB-KW"/>
</dbReference>
<dbReference type="GO" id="GO:0030422">
    <property type="term" value="P:siRNA processing"/>
    <property type="evidence" value="ECO:0007669"/>
    <property type="project" value="TreeGrafter"/>
</dbReference>
<evidence type="ECO:0000313" key="16">
    <source>
        <dbReference type="Proteomes" id="UP001175271"/>
    </source>
</evidence>
<protein>
    <recommendedName>
        <fullName evidence="2">RNA-directed RNA polymerase</fullName>
        <ecNumber evidence="2">2.7.7.48</ecNumber>
    </recommendedName>
</protein>
<dbReference type="InterPro" id="IPR056053">
    <property type="entry name" value="DUF7636"/>
</dbReference>
<dbReference type="Pfam" id="PF05183">
    <property type="entry name" value="RdRP"/>
    <property type="match status" value="1"/>
</dbReference>
<dbReference type="Proteomes" id="UP001175271">
    <property type="component" value="Unassembled WGS sequence"/>
</dbReference>
<gene>
    <name evidence="15" type="ORF">QR680_008930</name>
</gene>
<dbReference type="Pfam" id="PF25359">
    <property type="entry name" value="PH_met_RdRP"/>
    <property type="match status" value="1"/>
</dbReference>
<evidence type="ECO:0000256" key="5">
    <source>
        <dbReference type="ARBA" id="ARBA00022695"/>
    </source>
</evidence>
<keyword evidence="5" id="KW-0548">Nucleotidyltransferase</keyword>
<feature type="domain" description="DUF7752" evidence="12">
    <location>
        <begin position="1324"/>
        <end position="1421"/>
    </location>
</feature>
<keyword evidence="4" id="KW-0808">Transferase</keyword>
<dbReference type="Pfam" id="PF24934">
    <property type="entry name" value="DUF7752"/>
    <property type="match status" value="1"/>
</dbReference>